<gene>
    <name evidence="2" type="ORF">B7P43_G03166</name>
</gene>
<evidence type="ECO:0000259" key="1">
    <source>
        <dbReference type="Pfam" id="PF16087"/>
    </source>
</evidence>
<dbReference type="InParanoid" id="A0A2J7PKU8"/>
<feature type="domain" description="DUF4817" evidence="1">
    <location>
        <begin position="2"/>
        <end position="53"/>
    </location>
</feature>
<evidence type="ECO:0000313" key="3">
    <source>
        <dbReference type="Proteomes" id="UP000235965"/>
    </source>
</evidence>
<dbReference type="Pfam" id="PF16087">
    <property type="entry name" value="DUF4817"/>
    <property type="match status" value="1"/>
</dbReference>
<dbReference type="Proteomes" id="UP000235965">
    <property type="component" value="Unassembled WGS sequence"/>
</dbReference>
<sequence>ALEQRVLLYDTYVKYGSATKCRIKLQRKFRYERLPSRQTIYELMDRVLTKGKLDDIGTRLEHTPRKSLNRLTQETGVSKPSSGTATHLLKPSSESWCLVCCKCKKDCCTCVF</sequence>
<dbReference type="InterPro" id="IPR032135">
    <property type="entry name" value="DUF4817"/>
</dbReference>
<organism evidence="2 3">
    <name type="scientific">Cryptotermes secundus</name>
    <dbReference type="NCBI Taxonomy" id="105785"/>
    <lineage>
        <taxon>Eukaryota</taxon>
        <taxon>Metazoa</taxon>
        <taxon>Ecdysozoa</taxon>
        <taxon>Arthropoda</taxon>
        <taxon>Hexapoda</taxon>
        <taxon>Insecta</taxon>
        <taxon>Pterygota</taxon>
        <taxon>Neoptera</taxon>
        <taxon>Polyneoptera</taxon>
        <taxon>Dictyoptera</taxon>
        <taxon>Blattodea</taxon>
        <taxon>Blattoidea</taxon>
        <taxon>Termitoidae</taxon>
        <taxon>Kalotermitidae</taxon>
        <taxon>Cryptotermitinae</taxon>
        <taxon>Cryptotermes</taxon>
    </lineage>
</organism>
<feature type="non-terminal residue" evidence="2">
    <location>
        <position position="1"/>
    </location>
</feature>
<reference evidence="2 3" key="1">
    <citation type="submission" date="2017-12" db="EMBL/GenBank/DDBJ databases">
        <title>Hemimetabolous genomes reveal molecular basis of termite eusociality.</title>
        <authorList>
            <person name="Harrison M.C."/>
            <person name="Jongepier E."/>
            <person name="Robertson H.M."/>
            <person name="Arning N."/>
            <person name="Bitard-Feildel T."/>
            <person name="Chao H."/>
            <person name="Childers C.P."/>
            <person name="Dinh H."/>
            <person name="Doddapaneni H."/>
            <person name="Dugan S."/>
            <person name="Gowin J."/>
            <person name="Greiner C."/>
            <person name="Han Y."/>
            <person name="Hu H."/>
            <person name="Hughes D.S.T."/>
            <person name="Huylmans A.-K."/>
            <person name="Kemena C."/>
            <person name="Kremer L.P.M."/>
            <person name="Lee S.L."/>
            <person name="Lopez-Ezquerra A."/>
            <person name="Mallet L."/>
            <person name="Monroy-Kuhn J.M."/>
            <person name="Moser A."/>
            <person name="Murali S.C."/>
            <person name="Muzny D.M."/>
            <person name="Otani S."/>
            <person name="Piulachs M.-D."/>
            <person name="Poelchau M."/>
            <person name="Qu J."/>
            <person name="Schaub F."/>
            <person name="Wada-Katsumata A."/>
            <person name="Worley K.C."/>
            <person name="Xie Q."/>
            <person name="Ylla G."/>
            <person name="Poulsen M."/>
            <person name="Gibbs R.A."/>
            <person name="Schal C."/>
            <person name="Richards S."/>
            <person name="Belles X."/>
            <person name="Korb J."/>
            <person name="Bornberg-Bauer E."/>
        </authorList>
    </citation>
    <scope>NUCLEOTIDE SEQUENCE [LARGE SCALE GENOMIC DNA]</scope>
    <source>
        <tissue evidence="2">Whole body</tissue>
    </source>
</reference>
<evidence type="ECO:0000313" key="2">
    <source>
        <dbReference type="EMBL" id="PNF16955.1"/>
    </source>
</evidence>
<name>A0A2J7PKU8_9NEOP</name>
<proteinExistence type="predicted"/>
<protein>
    <recommendedName>
        <fullName evidence="1">DUF4817 domain-containing protein</fullName>
    </recommendedName>
</protein>
<dbReference type="EMBL" id="NEVH01024531">
    <property type="protein sequence ID" value="PNF16955.1"/>
    <property type="molecule type" value="Genomic_DNA"/>
</dbReference>
<dbReference type="AlphaFoldDB" id="A0A2J7PKU8"/>
<keyword evidence="3" id="KW-1185">Reference proteome</keyword>
<accession>A0A2J7PKU8</accession>
<comment type="caution">
    <text evidence="2">The sequence shown here is derived from an EMBL/GenBank/DDBJ whole genome shotgun (WGS) entry which is preliminary data.</text>
</comment>